<feature type="signal peptide" evidence="1">
    <location>
        <begin position="1"/>
        <end position="17"/>
    </location>
</feature>
<evidence type="ECO:0000313" key="2">
    <source>
        <dbReference type="EMBL" id="VGO12990.1"/>
    </source>
</evidence>
<evidence type="ECO:0000313" key="3">
    <source>
        <dbReference type="Proteomes" id="UP000366872"/>
    </source>
</evidence>
<keyword evidence="1" id="KW-0732">Signal</keyword>
<gene>
    <name evidence="2" type="ORF">PDESU_01544</name>
</gene>
<accession>A0A6C2TZ75</accession>
<dbReference type="AlphaFoldDB" id="A0A6C2TZ75"/>
<dbReference type="PROSITE" id="PS51257">
    <property type="entry name" value="PROKAR_LIPOPROTEIN"/>
    <property type="match status" value="1"/>
</dbReference>
<proteinExistence type="predicted"/>
<keyword evidence="3" id="KW-1185">Reference proteome</keyword>
<evidence type="ECO:0000256" key="1">
    <source>
        <dbReference type="SAM" id="SignalP"/>
    </source>
</evidence>
<organism evidence="2 3">
    <name type="scientific">Pontiella desulfatans</name>
    <dbReference type="NCBI Taxonomy" id="2750659"/>
    <lineage>
        <taxon>Bacteria</taxon>
        <taxon>Pseudomonadati</taxon>
        <taxon>Kiritimatiellota</taxon>
        <taxon>Kiritimatiellia</taxon>
        <taxon>Kiritimatiellales</taxon>
        <taxon>Pontiellaceae</taxon>
        <taxon>Pontiella</taxon>
    </lineage>
</organism>
<name>A0A6C2TZ75_PONDE</name>
<reference evidence="2 3" key="1">
    <citation type="submission" date="2019-04" db="EMBL/GenBank/DDBJ databases">
        <authorList>
            <person name="Van Vliet M D."/>
        </authorList>
    </citation>
    <scope>NUCLEOTIDE SEQUENCE [LARGE SCALE GENOMIC DNA]</scope>
    <source>
        <strain evidence="2 3">F1</strain>
    </source>
</reference>
<feature type="chain" id="PRO_5025645607" description="Sulfatase N-terminal domain-containing protein" evidence="1">
    <location>
        <begin position="18"/>
        <end position="184"/>
    </location>
</feature>
<evidence type="ECO:0008006" key="4">
    <source>
        <dbReference type="Google" id="ProtNLM"/>
    </source>
</evidence>
<dbReference type="Proteomes" id="UP000366872">
    <property type="component" value="Unassembled WGS sequence"/>
</dbReference>
<sequence length="184" mass="19608">MIKTQLPLLLLASAACAKQPNIIFVLADDLGYMDLVSYAARVNGGVYAGLQMPIWGAVGRRPTKSLDTAFKRAGDETGGRQSGVRWEAQRHTAFAVERYGALAKAVSPRSSLPPHSKTFLQNLFSKIIAHGNAVGFEFGEGVDEGAVGVVFEPGLRTPAIFGGLLSALARPLAVQSRLFARLTP</sequence>
<dbReference type="RefSeq" id="WP_136078606.1">
    <property type="nucleotide sequence ID" value="NZ_CAAHFG010000001.1"/>
</dbReference>
<protein>
    <recommendedName>
        <fullName evidence="4">Sulfatase N-terminal domain-containing protein</fullName>
    </recommendedName>
</protein>
<dbReference type="EMBL" id="CAAHFG010000001">
    <property type="protein sequence ID" value="VGO12990.1"/>
    <property type="molecule type" value="Genomic_DNA"/>
</dbReference>